<feature type="transmembrane region" description="Helical" evidence="7">
    <location>
        <begin position="16"/>
        <end position="37"/>
    </location>
</feature>
<comment type="caution">
    <text evidence="9">The sequence shown here is derived from an EMBL/GenBank/DDBJ whole genome shotgun (WGS) entry which is preliminary data.</text>
</comment>
<feature type="transmembrane region" description="Helical" evidence="7">
    <location>
        <begin position="191"/>
        <end position="217"/>
    </location>
</feature>
<sequence>MERFKDFWLQFRKNKAALVGAWIVFFLILCALLAPVISHHDPYAQNTQEVRVLPIWAQGGSSKHVLGTDDLGRDVLTRLLYGARISLTIGLVSVGIAVFFGVLLGLMAGYFGRKTDMVIMRLMDLMLSLPSILLIIIVVAILGPSLLNAMLAIGIVGIPGFARIVRASVLAEKEKEYVTASKVNGSGHLRLMFKVIFPNCAVPIIVQATMGFASAVLEAAGLSFLGLGAQPPTPEWGAMLMDAMQYLRSDPWMIVPPGSMIFLTVMGFNLLGDGIMDALDPKRSA</sequence>
<proteinExistence type="inferred from homology"/>
<dbReference type="EMBL" id="VKGC01000013">
    <property type="protein sequence ID" value="TSA82613.1"/>
    <property type="molecule type" value="Genomic_DNA"/>
</dbReference>
<reference evidence="9 10" key="3">
    <citation type="submission" date="2019-07" db="EMBL/GenBank/DDBJ databases">
        <authorList>
            <person name="Papic B."/>
        </authorList>
    </citation>
    <scope>NUCLEOTIDE SEQUENCE [LARGE SCALE GENOMIC DNA]</scope>
    <source>
        <strain evidence="9 10">L8b</strain>
    </source>
</reference>
<evidence type="ECO:0000256" key="3">
    <source>
        <dbReference type="ARBA" id="ARBA00022475"/>
    </source>
</evidence>
<dbReference type="InterPro" id="IPR035906">
    <property type="entry name" value="MetI-like_sf"/>
</dbReference>
<dbReference type="RefSeq" id="WP_120947479.1">
    <property type="nucleotide sequence ID" value="NZ_QXQP01000002.1"/>
</dbReference>
<keyword evidence="3" id="KW-1003">Cell membrane</keyword>
<dbReference type="Gene3D" id="1.10.3720.10">
    <property type="entry name" value="MetI-like"/>
    <property type="match status" value="1"/>
</dbReference>
<dbReference type="PANTHER" id="PTHR43386:SF1">
    <property type="entry name" value="D,D-DIPEPTIDE TRANSPORT SYSTEM PERMEASE PROTEIN DDPC-RELATED"/>
    <property type="match status" value="1"/>
</dbReference>
<keyword evidence="6 7" id="KW-0472">Membrane</keyword>
<feature type="domain" description="ABC transmembrane type-1" evidence="8">
    <location>
        <begin position="83"/>
        <end position="272"/>
    </location>
</feature>
<dbReference type="Pfam" id="PF12911">
    <property type="entry name" value="OppC_N"/>
    <property type="match status" value="1"/>
</dbReference>
<dbReference type="CDD" id="cd06261">
    <property type="entry name" value="TM_PBP2"/>
    <property type="match status" value="1"/>
</dbReference>
<keyword evidence="2 7" id="KW-0813">Transport</keyword>
<evidence type="ECO:0000313" key="9">
    <source>
        <dbReference type="EMBL" id="TSA82613.1"/>
    </source>
</evidence>
<gene>
    <name evidence="9" type="ORF">FNE76_05495</name>
</gene>
<evidence type="ECO:0000313" key="10">
    <source>
        <dbReference type="Proteomes" id="UP000319322"/>
    </source>
</evidence>
<organism evidence="9 10">
    <name type="scientific">Helicobacter mehlei</name>
    <dbReference type="NCBI Taxonomy" id="2316080"/>
    <lineage>
        <taxon>Bacteria</taxon>
        <taxon>Pseudomonadati</taxon>
        <taxon>Campylobacterota</taxon>
        <taxon>Epsilonproteobacteria</taxon>
        <taxon>Campylobacterales</taxon>
        <taxon>Helicobacteraceae</taxon>
        <taxon>Helicobacter</taxon>
    </lineage>
</organism>
<evidence type="ECO:0000259" key="8">
    <source>
        <dbReference type="PROSITE" id="PS50928"/>
    </source>
</evidence>
<name>A0A553UQX3_9HELI</name>
<dbReference type="InterPro" id="IPR025966">
    <property type="entry name" value="OppC_N"/>
</dbReference>
<dbReference type="InterPro" id="IPR050366">
    <property type="entry name" value="BP-dependent_transpt_permease"/>
</dbReference>
<feature type="transmembrane region" description="Helical" evidence="7">
    <location>
        <begin position="85"/>
        <end position="110"/>
    </location>
</feature>
<protein>
    <submittedName>
        <fullName evidence="9">ABC transporter permease</fullName>
    </submittedName>
</protein>
<dbReference type="GO" id="GO:0055085">
    <property type="term" value="P:transmembrane transport"/>
    <property type="evidence" value="ECO:0007669"/>
    <property type="project" value="InterPro"/>
</dbReference>
<dbReference type="PROSITE" id="PS50928">
    <property type="entry name" value="ABC_TM1"/>
    <property type="match status" value="1"/>
</dbReference>
<feature type="transmembrane region" description="Helical" evidence="7">
    <location>
        <begin position="252"/>
        <end position="272"/>
    </location>
</feature>
<dbReference type="SUPFAM" id="SSF161098">
    <property type="entry name" value="MetI-like"/>
    <property type="match status" value="1"/>
</dbReference>
<keyword evidence="10" id="KW-1185">Reference proteome</keyword>
<dbReference type="Proteomes" id="UP000319322">
    <property type="component" value="Unassembled WGS sequence"/>
</dbReference>
<comment type="subcellular location">
    <subcellularLocation>
        <location evidence="1 7">Cell membrane</location>
        <topology evidence="1 7">Multi-pass membrane protein</topology>
    </subcellularLocation>
</comment>
<accession>A0A553UQX3</accession>
<comment type="similarity">
    <text evidence="7">Belongs to the binding-protein-dependent transport system permease family.</text>
</comment>
<reference evidence="9 10" key="2">
    <citation type="submission" date="2019-07" db="EMBL/GenBank/DDBJ databases">
        <title>Helicobacter labacensis sp. nov., Helicobacter mehlei sp. nov. and Helicobacter vulpis sp. nov., isolated from gastric mucosa of red fox (Vulpis vulpis).</title>
        <authorList>
            <person name="Kusar D."/>
            <person name="Gruntar I."/>
            <person name="Pate M."/>
            <person name="Zajc U."/>
            <person name="Ocepek M."/>
        </authorList>
    </citation>
    <scope>NUCLEOTIDE SEQUENCE [LARGE SCALE GENOMIC DNA]</scope>
    <source>
        <strain evidence="9 10">L8b</strain>
    </source>
</reference>
<keyword evidence="4 7" id="KW-0812">Transmembrane</keyword>
<dbReference type="InterPro" id="IPR000515">
    <property type="entry name" value="MetI-like"/>
</dbReference>
<keyword evidence="5 7" id="KW-1133">Transmembrane helix</keyword>
<evidence type="ECO:0000256" key="2">
    <source>
        <dbReference type="ARBA" id="ARBA00022448"/>
    </source>
</evidence>
<feature type="transmembrane region" description="Helical" evidence="7">
    <location>
        <begin position="149"/>
        <end position="170"/>
    </location>
</feature>
<dbReference type="PANTHER" id="PTHR43386">
    <property type="entry name" value="OLIGOPEPTIDE TRANSPORT SYSTEM PERMEASE PROTEIN APPC"/>
    <property type="match status" value="1"/>
</dbReference>
<feature type="transmembrane region" description="Helical" evidence="7">
    <location>
        <begin position="122"/>
        <end position="143"/>
    </location>
</feature>
<dbReference type="AlphaFoldDB" id="A0A553UQX3"/>
<dbReference type="GO" id="GO:0005886">
    <property type="term" value="C:plasma membrane"/>
    <property type="evidence" value="ECO:0007669"/>
    <property type="project" value="UniProtKB-SubCell"/>
</dbReference>
<reference evidence="10" key="1">
    <citation type="submission" date="2019-07" db="EMBL/GenBank/DDBJ databases">
        <title>Helicobacter labacensis sp. nov., Helicobacter mehlei sp. nov. and Helicobacter vulpis sp. nov., isolated from gastric mucosa of red fox (Vulpis vulpis).</title>
        <authorList>
            <person name="Papic B."/>
        </authorList>
    </citation>
    <scope>NUCLEOTIDE SEQUENCE [LARGE SCALE GENOMIC DNA]</scope>
    <source>
        <strain evidence="10">L8b</strain>
    </source>
</reference>
<evidence type="ECO:0000256" key="5">
    <source>
        <dbReference type="ARBA" id="ARBA00022989"/>
    </source>
</evidence>
<evidence type="ECO:0000256" key="6">
    <source>
        <dbReference type="ARBA" id="ARBA00023136"/>
    </source>
</evidence>
<dbReference type="Pfam" id="PF00528">
    <property type="entry name" value="BPD_transp_1"/>
    <property type="match status" value="1"/>
</dbReference>
<evidence type="ECO:0000256" key="7">
    <source>
        <dbReference type="RuleBase" id="RU363032"/>
    </source>
</evidence>
<dbReference type="OrthoDB" id="9783218at2"/>
<evidence type="ECO:0000256" key="1">
    <source>
        <dbReference type="ARBA" id="ARBA00004651"/>
    </source>
</evidence>
<evidence type="ECO:0000256" key="4">
    <source>
        <dbReference type="ARBA" id="ARBA00022692"/>
    </source>
</evidence>